<dbReference type="InterPro" id="IPR014752">
    <property type="entry name" value="Arrestin-like_C"/>
</dbReference>
<dbReference type="GO" id="GO:0001664">
    <property type="term" value="F:G protein-coupled receptor binding"/>
    <property type="evidence" value="ECO:0007669"/>
    <property type="project" value="TreeGrafter"/>
</dbReference>
<accession>A0A2H4T6S4</accession>
<dbReference type="GO" id="GO:0007165">
    <property type="term" value="P:signal transduction"/>
    <property type="evidence" value="ECO:0007669"/>
    <property type="project" value="InterPro"/>
</dbReference>
<keyword evidence="4" id="KW-0844">Vision</keyword>
<keyword evidence="3" id="KW-0716">Sensory transduction</keyword>
<dbReference type="SUPFAM" id="SSF81296">
    <property type="entry name" value="E set domains"/>
    <property type="match status" value="2"/>
</dbReference>
<dbReference type="GO" id="GO:0002031">
    <property type="term" value="P:G protein-coupled receptor internalization"/>
    <property type="evidence" value="ECO:0007669"/>
    <property type="project" value="TreeGrafter"/>
</dbReference>
<dbReference type="SMART" id="SM01017">
    <property type="entry name" value="Arrestin_C"/>
    <property type="match status" value="1"/>
</dbReference>
<dbReference type="PANTHER" id="PTHR11792:SF19">
    <property type="entry name" value="ARRESTIN-C"/>
    <property type="match status" value="1"/>
</dbReference>
<dbReference type="GO" id="GO:0007601">
    <property type="term" value="P:visual perception"/>
    <property type="evidence" value="ECO:0007669"/>
    <property type="project" value="UniProtKB-KW"/>
</dbReference>
<dbReference type="GO" id="GO:0007399">
    <property type="term" value="P:nervous system development"/>
    <property type="evidence" value="ECO:0007669"/>
    <property type="project" value="UniProtKB-ARBA"/>
</dbReference>
<dbReference type="FunFam" id="2.60.40.840:FF:000002">
    <property type="entry name" value="Arrestin 3"/>
    <property type="match status" value="1"/>
</dbReference>
<dbReference type="InterPro" id="IPR000698">
    <property type="entry name" value="Arrestin"/>
</dbReference>
<dbReference type="Pfam" id="PF00339">
    <property type="entry name" value="Arrestin_N"/>
    <property type="match status" value="1"/>
</dbReference>
<dbReference type="Pfam" id="PF02752">
    <property type="entry name" value="Arrestin_C"/>
    <property type="match status" value="1"/>
</dbReference>
<dbReference type="EMBL" id="MF805820">
    <property type="protein sequence ID" value="ATY71607.1"/>
    <property type="molecule type" value="mRNA"/>
</dbReference>
<name>A0A2H4T6S4_9TELE</name>
<dbReference type="PRINTS" id="PR00309">
    <property type="entry name" value="ARRESTIN"/>
</dbReference>
<dbReference type="InterPro" id="IPR014756">
    <property type="entry name" value="Ig_E-set"/>
</dbReference>
<evidence type="ECO:0000259" key="7">
    <source>
        <dbReference type="SMART" id="SM01017"/>
    </source>
</evidence>
<dbReference type="InterPro" id="IPR011022">
    <property type="entry name" value="Arrestin_C-like"/>
</dbReference>
<dbReference type="AlphaFoldDB" id="A0A2H4T6S4"/>
<comment type="similarity">
    <text evidence="1">Belongs to the arrestin family.</text>
</comment>
<feature type="domain" description="Arrestin C-terminal-like" evidence="7">
    <location>
        <begin position="192"/>
        <end position="351"/>
    </location>
</feature>
<evidence type="ECO:0000256" key="6">
    <source>
        <dbReference type="ARBA" id="ARBA00031498"/>
    </source>
</evidence>
<evidence type="ECO:0000256" key="1">
    <source>
        <dbReference type="ARBA" id="ARBA00005298"/>
    </source>
</evidence>
<proteinExistence type="evidence at transcript level"/>
<dbReference type="PANTHER" id="PTHR11792">
    <property type="entry name" value="ARRESTIN"/>
    <property type="match status" value="1"/>
</dbReference>
<dbReference type="Gene3D" id="2.60.40.640">
    <property type="match status" value="1"/>
</dbReference>
<evidence type="ECO:0000256" key="4">
    <source>
        <dbReference type="ARBA" id="ARBA00023305"/>
    </source>
</evidence>
<organism evidence="8">
    <name type="scientific">Maurolicus mucronatus</name>
    <dbReference type="NCBI Taxonomy" id="2034140"/>
    <lineage>
        <taxon>Eukaryota</taxon>
        <taxon>Metazoa</taxon>
        <taxon>Chordata</taxon>
        <taxon>Craniata</taxon>
        <taxon>Vertebrata</taxon>
        <taxon>Euteleostomi</taxon>
        <taxon>Actinopterygii</taxon>
        <taxon>Neopterygii</taxon>
        <taxon>Teleostei</taxon>
        <taxon>Stomiati</taxon>
        <taxon>Stomiiformes</taxon>
        <taxon>Sternoptychidae</taxon>
        <taxon>Maurolicinae</taxon>
        <taxon>Maurolicus</taxon>
    </lineage>
</organism>
<dbReference type="InterPro" id="IPR014753">
    <property type="entry name" value="Arrestin_N"/>
</dbReference>
<protein>
    <recommendedName>
        <fullName evidence="2">Arrestin-C</fullName>
    </recommendedName>
    <alternativeName>
        <fullName evidence="6">Cone arrestin</fullName>
    </alternativeName>
</protein>
<evidence type="ECO:0000256" key="3">
    <source>
        <dbReference type="ARBA" id="ARBA00022606"/>
    </source>
</evidence>
<comment type="function">
    <text evidence="5">May play a role in an as yet undefined retina-specific signal transduction. Could bind to photoactivated-phosphorylated red/green opsins.</text>
</comment>
<evidence type="ECO:0000256" key="2">
    <source>
        <dbReference type="ARBA" id="ARBA00017730"/>
    </source>
</evidence>
<evidence type="ECO:0000256" key="5">
    <source>
        <dbReference type="ARBA" id="ARBA00024976"/>
    </source>
</evidence>
<reference evidence="8" key="1">
    <citation type="journal article" date="2017" name="Sci. Adv.">
        <title>Pushing the limits of photoreception in twilight conditions: The rod-like cone retina of the deep-sea pearlsides.</title>
        <authorList>
            <person name="de Busserolles F."/>
            <person name="Cortesi F."/>
            <person name="Helvik J.V."/>
            <person name="Davies W.I.L."/>
            <person name="Templin R.M."/>
            <person name="Sullivan R.K.P."/>
            <person name="Michell C.T."/>
            <person name="Mountford J.K."/>
            <person name="Collin S.P."/>
            <person name="Irigoien X."/>
            <person name="Kaartvedt S."/>
            <person name="Marshall J."/>
        </authorList>
    </citation>
    <scope>NUCLEOTIDE SEQUENCE</scope>
</reference>
<dbReference type="Gene3D" id="2.60.40.840">
    <property type="match status" value="1"/>
</dbReference>
<evidence type="ECO:0000313" key="8">
    <source>
        <dbReference type="EMBL" id="ATY71607.1"/>
    </source>
</evidence>
<dbReference type="InterPro" id="IPR011021">
    <property type="entry name" value="Arrestin-like_N"/>
</dbReference>
<sequence>MPNIFKKNNKNRNMVLFLGRRDFTDHVDHVDIVDGVVKVDPTNLKGRKVWVSLSCAFRYGSEDLDVMGIGFRKNLWMDWTQVYPAPASQKQGNTALQDALIGKCGGQGYPFTFHIPANLPCSVSMQPGPKDKGKCCGVDFEVRAYIANAADNPEEHISKKDSCRLIIRKVQYSPPNDVAGSRAETSKQFLMSDKPVTLEASLAKEYNYHGEPISIKVKVNNESGKAVNTIQLWIEQLTDVVLYSSDKYTRTILFEEFNETINPNEAYEKEFAVTPSLSQNKDKHGIAVDGKLKYEDTNLASSTLMMTEQTREMRGILVSYKIRVVLTMGSGVLGASEVQVEIPMTLMCPKPREFSLEEMILDVA</sequence>